<reference evidence="1 2" key="1">
    <citation type="submission" date="2019-10" db="EMBL/GenBank/DDBJ databases">
        <authorList>
            <person name="Palmer J.M."/>
        </authorList>
    </citation>
    <scope>NUCLEOTIDE SEQUENCE [LARGE SCALE GENOMIC DNA]</scope>
    <source>
        <strain evidence="1 2">TWF506</strain>
    </source>
</reference>
<protein>
    <submittedName>
        <fullName evidence="1">Uncharacterized protein</fullName>
    </submittedName>
</protein>
<evidence type="ECO:0000313" key="1">
    <source>
        <dbReference type="EMBL" id="KAK6517971.1"/>
    </source>
</evidence>
<dbReference type="EMBL" id="JAVHJM010000002">
    <property type="protein sequence ID" value="KAK6517971.1"/>
    <property type="molecule type" value="Genomic_DNA"/>
</dbReference>
<proteinExistence type="predicted"/>
<name>A0AAN8NJ31_9PEZI</name>
<evidence type="ECO:0000313" key="2">
    <source>
        <dbReference type="Proteomes" id="UP001307849"/>
    </source>
</evidence>
<sequence length="205" mass="22623">MSTIPSPEEIVNAAMELSSILTKAGVAHAIIGGAAVNMLGSNRLTEDVDILVEPPAIQHRELLLSSSNSFSMSELKLAYTSKSGAVIPIGILEGGSKSFIRMPKLTNTPTLKVDKTPVVHPAMLVCMKILRWGWMSDSTRPQSLAKAQGDFDDILSMLELLAERGERIDFKGIDEDRIEGHMEYFRKLRSKSKRVDELLKMVLDK</sequence>
<dbReference type="Gene3D" id="3.30.460.40">
    <property type="match status" value="1"/>
</dbReference>
<gene>
    <name evidence="1" type="ORF">TWF506_005138</name>
</gene>
<dbReference type="SUPFAM" id="SSF81301">
    <property type="entry name" value="Nucleotidyltransferase"/>
    <property type="match status" value="1"/>
</dbReference>
<dbReference type="AlphaFoldDB" id="A0AAN8NJ31"/>
<organism evidence="1 2">
    <name type="scientific">Arthrobotrys conoides</name>
    <dbReference type="NCBI Taxonomy" id="74498"/>
    <lineage>
        <taxon>Eukaryota</taxon>
        <taxon>Fungi</taxon>
        <taxon>Dikarya</taxon>
        <taxon>Ascomycota</taxon>
        <taxon>Pezizomycotina</taxon>
        <taxon>Orbiliomycetes</taxon>
        <taxon>Orbiliales</taxon>
        <taxon>Orbiliaceae</taxon>
        <taxon>Arthrobotrys</taxon>
    </lineage>
</organism>
<dbReference type="InterPro" id="IPR043519">
    <property type="entry name" value="NT_sf"/>
</dbReference>
<comment type="caution">
    <text evidence="1">The sequence shown here is derived from an EMBL/GenBank/DDBJ whole genome shotgun (WGS) entry which is preliminary data.</text>
</comment>
<accession>A0AAN8NJ31</accession>
<dbReference type="Proteomes" id="UP001307849">
    <property type="component" value="Unassembled WGS sequence"/>
</dbReference>
<keyword evidence="2" id="KW-1185">Reference proteome</keyword>